<evidence type="ECO:0000256" key="6">
    <source>
        <dbReference type="SAM" id="SignalP"/>
    </source>
</evidence>
<accession>A0A266QA11</accession>
<name>A0A266QA11_9GAMM</name>
<organism evidence="7 8">
    <name type="scientific">Cellvibrio mixtus</name>
    <dbReference type="NCBI Taxonomy" id="39650"/>
    <lineage>
        <taxon>Bacteria</taxon>
        <taxon>Pseudomonadati</taxon>
        <taxon>Pseudomonadota</taxon>
        <taxon>Gammaproteobacteria</taxon>
        <taxon>Cellvibrionales</taxon>
        <taxon>Cellvibrionaceae</taxon>
        <taxon>Cellvibrio</taxon>
    </lineage>
</organism>
<evidence type="ECO:0008006" key="9">
    <source>
        <dbReference type="Google" id="ProtNLM"/>
    </source>
</evidence>
<dbReference type="PANTHER" id="PTHR38776">
    <property type="entry name" value="MLTA-INTERACTING PROTEIN-RELATED"/>
    <property type="match status" value="1"/>
</dbReference>
<comment type="caution">
    <text evidence="7">The sequence shown here is derived from an EMBL/GenBank/DDBJ whole genome shotgun (WGS) entry which is preliminary data.</text>
</comment>
<feature type="chain" id="PRO_5012289197" description="Structural protein MipA" evidence="6">
    <location>
        <begin position="27"/>
        <end position="288"/>
    </location>
</feature>
<dbReference type="Proteomes" id="UP000216101">
    <property type="component" value="Unassembled WGS sequence"/>
</dbReference>
<reference evidence="8" key="1">
    <citation type="submission" date="2017-05" db="EMBL/GenBank/DDBJ databases">
        <authorList>
            <person name="Barney B.M."/>
        </authorList>
    </citation>
    <scope>NUCLEOTIDE SEQUENCE [LARGE SCALE GENOMIC DNA]</scope>
    <source>
        <strain evidence="8">PSBB022</strain>
    </source>
</reference>
<evidence type="ECO:0000256" key="3">
    <source>
        <dbReference type="ARBA" id="ARBA00022729"/>
    </source>
</evidence>
<keyword evidence="3 6" id="KW-0732">Signal</keyword>
<dbReference type="PROSITE" id="PS51257">
    <property type="entry name" value="PROKAR_LIPOPROTEIN"/>
    <property type="match status" value="1"/>
</dbReference>
<evidence type="ECO:0000313" key="7">
    <source>
        <dbReference type="EMBL" id="OZY86733.1"/>
    </source>
</evidence>
<keyword evidence="4" id="KW-0472">Membrane</keyword>
<feature type="signal peptide" evidence="6">
    <location>
        <begin position="1"/>
        <end position="26"/>
    </location>
</feature>
<keyword evidence="8" id="KW-1185">Reference proteome</keyword>
<proteinExistence type="inferred from homology"/>
<dbReference type="AlphaFoldDB" id="A0A266QA11"/>
<evidence type="ECO:0000256" key="2">
    <source>
        <dbReference type="ARBA" id="ARBA00005722"/>
    </source>
</evidence>
<sequence length="288" mass="32242">MLLMWKCVSISPLSIGLLLACCVALAAPAIAGDLSSDIRKGAAGRDEGDGGYIEIGAGVASYTSPILGMPEGNERDEIHTDPYLDINARYQYRGLFVEVFSQSLEQITLGYMFYHGDNWALDWVGLAQHDEMSTEQSWEYRSLNRRRGDFMSGPRATVYVGNNIVQLHALTDISNTHGGELYSLKLARYWQYRNWTLHGIVGATYRSSDITDYYFGIDESEASEKYPVYSASSEIAYVTEVGVTYPISEKWVFRSFIRRIDMGRGATHSPLILDDHGEMISSAISYVF</sequence>
<evidence type="ECO:0000256" key="1">
    <source>
        <dbReference type="ARBA" id="ARBA00004442"/>
    </source>
</evidence>
<dbReference type="Pfam" id="PF06629">
    <property type="entry name" value="MipA"/>
    <property type="match status" value="1"/>
</dbReference>
<keyword evidence="5" id="KW-0998">Cell outer membrane</keyword>
<protein>
    <recommendedName>
        <fullName evidence="9">Structural protein MipA</fullName>
    </recommendedName>
</protein>
<gene>
    <name evidence="7" type="ORF">CBP51_06895</name>
</gene>
<comment type="similarity">
    <text evidence="2">Belongs to the MipA/OmpV family.</text>
</comment>
<dbReference type="InterPro" id="IPR010583">
    <property type="entry name" value="MipA"/>
</dbReference>
<evidence type="ECO:0000256" key="5">
    <source>
        <dbReference type="ARBA" id="ARBA00023237"/>
    </source>
</evidence>
<comment type="subcellular location">
    <subcellularLocation>
        <location evidence="1">Cell outer membrane</location>
    </subcellularLocation>
</comment>
<dbReference type="GO" id="GO:0009279">
    <property type="term" value="C:cell outer membrane"/>
    <property type="evidence" value="ECO:0007669"/>
    <property type="project" value="UniProtKB-SubCell"/>
</dbReference>
<evidence type="ECO:0000313" key="8">
    <source>
        <dbReference type="Proteomes" id="UP000216101"/>
    </source>
</evidence>
<dbReference type="EMBL" id="NHNI01000001">
    <property type="protein sequence ID" value="OZY86733.1"/>
    <property type="molecule type" value="Genomic_DNA"/>
</dbReference>
<dbReference type="PANTHER" id="PTHR38776:SF1">
    <property type="entry name" value="MLTA-INTERACTING PROTEIN-RELATED"/>
    <property type="match status" value="1"/>
</dbReference>
<evidence type="ECO:0000256" key="4">
    <source>
        <dbReference type="ARBA" id="ARBA00023136"/>
    </source>
</evidence>